<feature type="region of interest" description="Disordered" evidence="1">
    <location>
        <begin position="1"/>
        <end position="27"/>
    </location>
</feature>
<organism evidence="2 3">
    <name type="scientific">Pleurodeles waltl</name>
    <name type="common">Iberian ribbed newt</name>
    <dbReference type="NCBI Taxonomy" id="8319"/>
    <lineage>
        <taxon>Eukaryota</taxon>
        <taxon>Metazoa</taxon>
        <taxon>Chordata</taxon>
        <taxon>Craniata</taxon>
        <taxon>Vertebrata</taxon>
        <taxon>Euteleostomi</taxon>
        <taxon>Amphibia</taxon>
        <taxon>Batrachia</taxon>
        <taxon>Caudata</taxon>
        <taxon>Salamandroidea</taxon>
        <taxon>Salamandridae</taxon>
        <taxon>Pleurodelinae</taxon>
        <taxon>Pleurodeles</taxon>
    </lineage>
</organism>
<sequence length="126" mass="13871">MEVETGMDYDEERLKEGEGREEEVHHRKERWWVSGVDGGRRGHLIVFCIMFCSPDFSSYAVPLGGCVKAEEAGEGSPERGEARLRKRVYVLNTGVVTEEQGAEEEGEQLKAIGTKGLVAGAPDTSN</sequence>
<reference evidence="2" key="1">
    <citation type="journal article" date="2022" name="bioRxiv">
        <title>Sequencing and chromosome-scale assembly of the giantPleurodeles waltlgenome.</title>
        <authorList>
            <person name="Brown T."/>
            <person name="Elewa A."/>
            <person name="Iarovenko S."/>
            <person name="Subramanian E."/>
            <person name="Araus A.J."/>
            <person name="Petzold A."/>
            <person name="Susuki M."/>
            <person name="Suzuki K.-i.T."/>
            <person name="Hayashi T."/>
            <person name="Toyoda A."/>
            <person name="Oliveira C."/>
            <person name="Osipova E."/>
            <person name="Leigh N.D."/>
            <person name="Simon A."/>
            <person name="Yun M.H."/>
        </authorList>
    </citation>
    <scope>NUCLEOTIDE SEQUENCE</scope>
    <source>
        <strain evidence="2">20211129_DDA</strain>
        <tissue evidence="2">Liver</tissue>
    </source>
</reference>
<protein>
    <submittedName>
        <fullName evidence="2">Uncharacterized protein</fullName>
    </submittedName>
</protein>
<gene>
    <name evidence="2" type="ORF">NDU88_008621</name>
</gene>
<evidence type="ECO:0000313" key="2">
    <source>
        <dbReference type="EMBL" id="KAJ1142294.1"/>
    </source>
</evidence>
<feature type="compositionally biased region" description="Basic and acidic residues" evidence="1">
    <location>
        <begin position="12"/>
        <end position="26"/>
    </location>
</feature>
<dbReference type="AlphaFoldDB" id="A0AAV7QTA7"/>
<accession>A0AAV7QTA7</accession>
<dbReference type="EMBL" id="JANPWB010000010">
    <property type="protein sequence ID" value="KAJ1142294.1"/>
    <property type="molecule type" value="Genomic_DNA"/>
</dbReference>
<keyword evidence="3" id="KW-1185">Reference proteome</keyword>
<proteinExistence type="predicted"/>
<evidence type="ECO:0000256" key="1">
    <source>
        <dbReference type="SAM" id="MobiDB-lite"/>
    </source>
</evidence>
<feature type="compositionally biased region" description="Acidic residues" evidence="1">
    <location>
        <begin position="1"/>
        <end position="11"/>
    </location>
</feature>
<comment type="caution">
    <text evidence="2">The sequence shown here is derived from an EMBL/GenBank/DDBJ whole genome shotgun (WGS) entry which is preliminary data.</text>
</comment>
<dbReference type="Proteomes" id="UP001066276">
    <property type="component" value="Chromosome 6"/>
</dbReference>
<evidence type="ECO:0000313" key="3">
    <source>
        <dbReference type="Proteomes" id="UP001066276"/>
    </source>
</evidence>
<name>A0AAV7QTA7_PLEWA</name>